<gene>
    <name evidence="1" type="ORF">FBU59_005616</name>
</gene>
<feature type="non-terminal residue" evidence="1">
    <location>
        <position position="223"/>
    </location>
</feature>
<organism evidence="1 2">
    <name type="scientific">Linderina macrospora</name>
    <dbReference type="NCBI Taxonomy" id="4868"/>
    <lineage>
        <taxon>Eukaryota</taxon>
        <taxon>Fungi</taxon>
        <taxon>Fungi incertae sedis</taxon>
        <taxon>Zoopagomycota</taxon>
        <taxon>Kickxellomycotina</taxon>
        <taxon>Kickxellomycetes</taxon>
        <taxon>Kickxellales</taxon>
        <taxon>Kickxellaceae</taxon>
        <taxon>Linderina</taxon>
    </lineage>
</organism>
<keyword evidence="2" id="KW-1185">Reference proteome</keyword>
<reference evidence="1" key="1">
    <citation type="submission" date="2022-07" db="EMBL/GenBank/DDBJ databases">
        <title>Phylogenomic reconstructions and comparative analyses of Kickxellomycotina fungi.</title>
        <authorList>
            <person name="Reynolds N.K."/>
            <person name="Stajich J.E."/>
            <person name="Barry K."/>
            <person name="Grigoriev I.V."/>
            <person name="Crous P."/>
            <person name="Smith M.E."/>
        </authorList>
    </citation>
    <scope>NUCLEOTIDE SEQUENCE</scope>
    <source>
        <strain evidence="1">NRRL 5244</strain>
    </source>
</reference>
<sequence length="223" mass="25941">MNTVYRRDVEMDRNDQRVPYTRDPLDLSDHIIVYGGLALYGVTLLVLIYAWANRKYPPLKARNLTLITIMYLSGLGWFSGSFMGNGLVIGDWLFRACRGWMIWLRVLCAFAFSCTVVFRIYALDRIFVQGKTYRGLSMYAPFGVLAASLIIFCVVTQLVPDRLTVIYLDYYKTCHYVYAFRYTCIALNWAMWSLCLVIAWRCRNIHTCFNEYRESLVTITLGL</sequence>
<evidence type="ECO:0000313" key="2">
    <source>
        <dbReference type="Proteomes" id="UP001150603"/>
    </source>
</evidence>
<evidence type="ECO:0000313" key="1">
    <source>
        <dbReference type="EMBL" id="KAJ1934703.1"/>
    </source>
</evidence>
<proteinExistence type="predicted"/>
<accession>A0ACC1J231</accession>
<dbReference type="Proteomes" id="UP001150603">
    <property type="component" value="Unassembled WGS sequence"/>
</dbReference>
<protein>
    <submittedName>
        <fullName evidence="1">Uncharacterized protein</fullName>
    </submittedName>
</protein>
<name>A0ACC1J231_9FUNG</name>
<dbReference type="EMBL" id="JANBPW010004533">
    <property type="protein sequence ID" value="KAJ1934703.1"/>
    <property type="molecule type" value="Genomic_DNA"/>
</dbReference>
<comment type="caution">
    <text evidence="1">The sequence shown here is derived from an EMBL/GenBank/DDBJ whole genome shotgun (WGS) entry which is preliminary data.</text>
</comment>